<dbReference type="InterPro" id="IPR002891">
    <property type="entry name" value="APS"/>
</dbReference>
<dbReference type="KEGG" id="fli:Fleli_0889"/>
<dbReference type="HOGENOM" id="CLU_046932_2_2_10"/>
<organism evidence="8 9">
    <name type="scientific">Bernardetia litoralis (strain ATCC 23117 / DSM 6794 / NBRC 15988 / NCIMB 1366 / Fx l1 / Sio-4)</name>
    <name type="common">Flexibacter litoralis</name>
    <dbReference type="NCBI Taxonomy" id="880071"/>
    <lineage>
        <taxon>Bacteria</taxon>
        <taxon>Pseudomonadati</taxon>
        <taxon>Bacteroidota</taxon>
        <taxon>Cytophagia</taxon>
        <taxon>Cytophagales</taxon>
        <taxon>Bernardetiaceae</taxon>
        <taxon>Bernardetia</taxon>
    </lineage>
</organism>
<dbReference type="EC" id="2.7.1.25" evidence="2 6"/>
<dbReference type="EMBL" id="CP003345">
    <property type="protein sequence ID" value="AFM03345.1"/>
    <property type="molecule type" value="Genomic_DNA"/>
</dbReference>
<dbReference type="NCBIfam" id="TIGR00455">
    <property type="entry name" value="apsK"/>
    <property type="match status" value="1"/>
</dbReference>
<comment type="similarity">
    <text evidence="6">Belongs to the APS kinase family.</text>
</comment>
<dbReference type="STRING" id="880071.Fleli_0889"/>
<dbReference type="GO" id="GO:0019379">
    <property type="term" value="P:sulfate assimilation, phosphoadenylyl sulfate reduction by phosphoadenylyl-sulfate reductase (thioredoxin)"/>
    <property type="evidence" value="ECO:0007669"/>
    <property type="project" value="TreeGrafter"/>
</dbReference>
<proteinExistence type="inferred from homology"/>
<dbReference type="CDD" id="cd02027">
    <property type="entry name" value="APSK"/>
    <property type="match status" value="1"/>
</dbReference>
<dbReference type="InterPro" id="IPR050512">
    <property type="entry name" value="Sulf_AdTrans/APS_kinase"/>
</dbReference>
<dbReference type="Proteomes" id="UP000006054">
    <property type="component" value="Chromosome"/>
</dbReference>
<dbReference type="UniPathway" id="UPA00140">
    <property type="reaction ID" value="UER00205"/>
</dbReference>
<keyword evidence="4 6" id="KW-0547">Nucleotide-binding</keyword>
<keyword evidence="6 8" id="KW-0418">Kinase</keyword>
<dbReference type="OrthoDB" id="9804504at2"/>
<evidence type="ECO:0000256" key="1">
    <source>
        <dbReference type="ARBA" id="ARBA00001823"/>
    </source>
</evidence>
<dbReference type="AlphaFoldDB" id="I4AHB0"/>
<sequence length="193" mass="21815">MFPCVIWFIGLSGSGKTTLSDALFEKLKQKYSSTLIKKLDGDLLRNGLNNNLGFSLEDRTENIRRSVEVAKLFYETGFVVLASFITPTHQNQQLLTDIFDKKRGALFKIFIDCPLEICEQRDVKGLYKKARTGAIKEFTGISSPFEKPSSSEVDLIIDSSKLTINESIVLILDKLEEKGFLQKKYFTSAINNE</sequence>
<evidence type="ECO:0000256" key="2">
    <source>
        <dbReference type="ARBA" id="ARBA00012121"/>
    </source>
</evidence>
<accession>I4AHB0</accession>
<comment type="pathway">
    <text evidence="6">Sulfur metabolism; hydrogen sulfide biosynthesis; sulfite from sulfate: step 2/3.</text>
</comment>
<keyword evidence="5 6" id="KW-0067">ATP-binding</keyword>
<dbReference type="SUPFAM" id="SSF52540">
    <property type="entry name" value="P-loop containing nucleoside triphosphate hydrolases"/>
    <property type="match status" value="1"/>
</dbReference>
<comment type="function">
    <text evidence="6">Catalyzes the synthesis of activated sulfate.</text>
</comment>
<dbReference type="Pfam" id="PF01583">
    <property type="entry name" value="APS_kinase"/>
    <property type="match status" value="1"/>
</dbReference>
<dbReference type="GO" id="GO:0005737">
    <property type="term" value="C:cytoplasm"/>
    <property type="evidence" value="ECO:0007669"/>
    <property type="project" value="TreeGrafter"/>
</dbReference>
<name>I4AHB0_BERLS</name>
<comment type="catalytic activity">
    <reaction evidence="1 6">
        <text>adenosine 5'-phosphosulfate + ATP = 3'-phosphoadenylyl sulfate + ADP + H(+)</text>
        <dbReference type="Rhea" id="RHEA:24152"/>
        <dbReference type="ChEBI" id="CHEBI:15378"/>
        <dbReference type="ChEBI" id="CHEBI:30616"/>
        <dbReference type="ChEBI" id="CHEBI:58243"/>
        <dbReference type="ChEBI" id="CHEBI:58339"/>
        <dbReference type="ChEBI" id="CHEBI:456216"/>
        <dbReference type="EC" id="2.7.1.25"/>
    </reaction>
</comment>
<dbReference type="InterPro" id="IPR027417">
    <property type="entry name" value="P-loop_NTPase"/>
</dbReference>
<evidence type="ECO:0000313" key="8">
    <source>
        <dbReference type="EMBL" id="AFM03345.1"/>
    </source>
</evidence>
<dbReference type="Gene3D" id="3.40.50.300">
    <property type="entry name" value="P-loop containing nucleotide triphosphate hydrolases"/>
    <property type="match status" value="1"/>
</dbReference>
<reference evidence="9" key="1">
    <citation type="submission" date="2012-06" db="EMBL/GenBank/DDBJ databases">
        <title>The complete genome of Flexibacter litoralis DSM 6794.</title>
        <authorList>
            <person name="Lucas S."/>
            <person name="Copeland A."/>
            <person name="Lapidus A."/>
            <person name="Glavina del Rio T."/>
            <person name="Dalin E."/>
            <person name="Tice H."/>
            <person name="Bruce D."/>
            <person name="Goodwin L."/>
            <person name="Pitluck S."/>
            <person name="Peters L."/>
            <person name="Ovchinnikova G."/>
            <person name="Lu M."/>
            <person name="Kyrpides N."/>
            <person name="Mavromatis K."/>
            <person name="Ivanova N."/>
            <person name="Brettin T."/>
            <person name="Detter J.C."/>
            <person name="Han C."/>
            <person name="Larimer F."/>
            <person name="Land M."/>
            <person name="Hauser L."/>
            <person name="Markowitz V."/>
            <person name="Cheng J.-F."/>
            <person name="Hugenholtz P."/>
            <person name="Woyke T."/>
            <person name="Wu D."/>
            <person name="Spring S."/>
            <person name="Lang E."/>
            <person name="Kopitz M."/>
            <person name="Brambilla E."/>
            <person name="Klenk H.-P."/>
            <person name="Eisen J.A."/>
        </authorList>
    </citation>
    <scope>NUCLEOTIDE SEQUENCE [LARGE SCALE GENOMIC DNA]</scope>
    <source>
        <strain evidence="9">ATCC 23117 / DSM 6794 / NBRC 15988 / NCIMB 1366 / Sio-4</strain>
    </source>
</reference>
<keyword evidence="9" id="KW-1185">Reference proteome</keyword>
<evidence type="ECO:0000256" key="6">
    <source>
        <dbReference type="RuleBase" id="RU004347"/>
    </source>
</evidence>
<dbReference type="GO" id="GO:0004020">
    <property type="term" value="F:adenylylsulfate kinase activity"/>
    <property type="evidence" value="ECO:0007669"/>
    <property type="project" value="UniProtKB-EC"/>
</dbReference>
<dbReference type="PANTHER" id="PTHR42700:SF1">
    <property type="entry name" value="SULFATE ADENYLYLTRANSFERASE"/>
    <property type="match status" value="1"/>
</dbReference>
<feature type="domain" description="APS kinase" evidence="7">
    <location>
        <begin position="3"/>
        <end position="154"/>
    </location>
</feature>
<evidence type="ECO:0000313" key="9">
    <source>
        <dbReference type="Proteomes" id="UP000006054"/>
    </source>
</evidence>
<dbReference type="GO" id="GO:0010134">
    <property type="term" value="P:sulfate assimilation via adenylyl sulfate reduction"/>
    <property type="evidence" value="ECO:0007669"/>
    <property type="project" value="TreeGrafter"/>
</dbReference>
<protein>
    <recommendedName>
        <fullName evidence="2 6">Adenylyl-sulfate kinase</fullName>
        <ecNumber evidence="2 6">2.7.1.25</ecNumber>
    </recommendedName>
</protein>
<gene>
    <name evidence="8" type="ordered locus">Fleli_0889</name>
</gene>
<dbReference type="RefSeq" id="WP_014796803.1">
    <property type="nucleotide sequence ID" value="NC_018018.1"/>
</dbReference>
<evidence type="ECO:0000256" key="5">
    <source>
        <dbReference type="ARBA" id="ARBA00022840"/>
    </source>
</evidence>
<dbReference type="eggNOG" id="COG0529">
    <property type="taxonomic scope" value="Bacteria"/>
</dbReference>
<dbReference type="PATRIC" id="fig|880071.3.peg.868"/>
<evidence type="ECO:0000259" key="7">
    <source>
        <dbReference type="Pfam" id="PF01583"/>
    </source>
</evidence>
<dbReference type="GO" id="GO:0070814">
    <property type="term" value="P:hydrogen sulfide biosynthetic process"/>
    <property type="evidence" value="ECO:0007669"/>
    <property type="project" value="UniProtKB-UniPathway"/>
</dbReference>
<dbReference type="GO" id="GO:0005524">
    <property type="term" value="F:ATP binding"/>
    <property type="evidence" value="ECO:0007669"/>
    <property type="project" value="UniProtKB-KW"/>
</dbReference>
<dbReference type="InterPro" id="IPR059117">
    <property type="entry name" value="APS_kinase_dom"/>
</dbReference>
<evidence type="ECO:0000256" key="3">
    <source>
        <dbReference type="ARBA" id="ARBA00022679"/>
    </source>
</evidence>
<dbReference type="GO" id="GO:0004781">
    <property type="term" value="F:sulfate adenylyltransferase (ATP) activity"/>
    <property type="evidence" value="ECO:0007669"/>
    <property type="project" value="TreeGrafter"/>
</dbReference>
<keyword evidence="3 6" id="KW-0808">Transferase</keyword>
<dbReference type="NCBIfam" id="NF003013">
    <property type="entry name" value="PRK03846.1"/>
    <property type="match status" value="1"/>
</dbReference>
<dbReference type="PANTHER" id="PTHR42700">
    <property type="entry name" value="SULFATE ADENYLYLTRANSFERASE"/>
    <property type="match status" value="1"/>
</dbReference>
<evidence type="ECO:0000256" key="4">
    <source>
        <dbReference type="ARBA" id="ARBA00022741"/>
    </source>
</evidence>